<proteinExistence type="predicted"/>
<sequence length="169" mass="19516">MADSLTSLPRIVSLASTFDQAFEIIVFIHEKTSTISASKAMKINVAKDIWMNEGNNNLWFQKDIIKHLKRGECANHIRDCVAGLADKYLLNFVIRELYNIIHIISEPRVDTIRGTNESMGDLYDRIERLFVELIRSFFDQLPDAIFDSLNESISVVGFQRREDFFETHS</sequence>
<comment type="caution">
    <text evidence="1">The sequence shown here is derived from an EMBL/GenBank/DDBJ whole genome shotgun (WGS) entry which is preliminary data.</text>
</comment>
<dbReference type="AlphaFoldDB" id="A0AAP0PBA8"/>
<gene>
    <name evidence="1" type="ORF">Sjap_008902</name>
</gene>
<protein>
    <submittedName>
        <fullName evidence="1">Uncharacterized protein</fullName>
    </submittedName>
</protein>
<keyword evidence="2" id="KW-1185">Reference proteome</keyword>
<organism evidence="1 2">
    <name type="scientific">Stephania japonica</name>
    <dbReference type="NCBI Taxonomy" id="461633"/>
    <lineage>
        <taxon>Eukaryota</taxon>
        <taxon>Viridiplantae</taxon>
        <taxon>Streptophyta</taxon>
        <taxon>Embryophyta</taxon>
        <taxon>Tracheophyta</taxon>
        <taxon>Spermatophyta</taxon>
        <taxon>Magnoliopsida</taxon>
        <taxon>Ranunculales</taxon>
        <taxon>Menispermaceae</taxon>
        <taxon>Menispermoideae</taxon>
        <taxon>Cissampelideae</taxon>
        <taxon>Stephania</taxon>
    </lineage>
</organism>
<accession>A0AAP0PBA8</accession>
<evidence type="ECO:0000313" key="2">
    <source>
        <dbReference type="Proteomes" id="UP001417504"/>
    </source>
</evidence>
<evidence type="ECO:0000313" key="1">
    <source>
        <dbReference type="EMBL" id="KAK9138308.1"/>
    </source>
</evidence>
<dbReference type="Proteomes" id="UP001417504">
    <property type="component" value="Unassembled WGS sequence"/>
</dbReference>
<name>A0AAP0PBA8_9MAGN</name>
<reference evidence="1 2" key="1">
    <citation type="submission" date="2024-01" db="EMBL/GenBank/DDBJ databases">
        <title>Genome assemblies of Stephania.</title>
        <authorList>
            <person name="Yang L."/>
        </authorList>
    </citation>
    <scope>NUCLEOTIDE SEQUENCE [LARGE SCALE GENOMIC DNA]</scope>
    <source>
        <strain evidence="1">QJT</strain>
        <tissue evidence="1">Leaf</tissue>
    </source>
</reference>
<dbReference type="EMBL" id="JBBNAE010000003">
    <property type="protein sequence ID" value="KAK9138308.1"/>
    <property type="molecule type" value="Genomic_DNA"/>
</dbReference>